<reference evidence="1" key="1">
    <citation type="submission" date="2020-01" db="EMBL/GenBank/DDBJ databases">
        <title>Genome Sequencing of Three Apophysomyces-Like Fungal Strains Confirms a Novel Fungal Genus in the Mucoromycota with divergent Burkholderia-like Endosymbiotic Bacteria.</title>
        <authorList>
            <person name="Stajich J.E."/>
            <person name="Macias A.M."/>
            <person name="Carter-House D."/>
            <person name="Lovett B."/>
            <person name="Kasson L.R."/>
            <person name="Berry K."/>
            <person name="Grigoriev I."/>
            <person name="Chang Y."/>
            <person name="Spatafora J."/>
            <person name="Kasson M.T."/>
        </authorList>
    </citation>
    <scope>NUCLEOTIDE SEQUENCE</scope>
    <source>
        <strain evidence="1">NRRL A-21654</strain>
    </source>
</reference>
<dbReference type="Proteomes" id="UP000605846">
    <property type="component" value="Unassembled WGS sequence"/>
</dbReference>
<protein>
    <submittedName>
        <fullName evidence="1">Uncharacterized protein</fullName>
    </submittedName>
</protein>
<gene>
    <name evidence="1" type="ORF">EC973_004083</name>
</gene>
<keyword evidence="2" id="KW-1185">Reference proteome</keyword>
<feature type="non-terminal residue" evidence="1">
    <location>
        <position position="1"/>
    </location>
</feature>
<sequence>EKAETLHSFSKNEGYGHPEFYPIEYMDKEHEGKGPFVENNQCRVSVYVRVVEVVPEVFELHHDVTSNKGDQ</sequence>
<accession>A0A8H7ELZ6</accession>
<dbReference type="EMBL" id="JABAYA010000231">
    <property type="protein sequence ID" value="KAF7721847.1"/>
    <property type="molecule type" value="Genomic_DNA"/>
</dbReference>
<proteinExistence type="predicted"/>
<evidence type="ECO:0000313" key="2">
    <source>
        <dbReference type="Proteomes" id="UP000605846"/>
    </source>
</evidence>
<comment type="caution">
    <text evidence="1">The sequence shown here is derived from an EMBL/GenBank/DDBJ whole genome shotgun (WGS) entry which is preliminary data.</text>
</comment>
<dbReference type="AlphaFoldDB" id="A0A8H7ELZ6"/>
<evidence type="ECO:0000313" key="1">
    <source>
        <dbReference type="EMBL" id="KAF7721847.1"/>
    </source>
</evidence>
<name>A0A8H7ELZ6_9FUNG</name>
<organism evidence="1 2">
    <name type="scientific">Apophysomyces ossiformis</name>
    <dbReference type="NCBI Taxonomy" id="679940"/>
    <lineage>
        <taxon>Eukaryota</taxon>
        <taxon>Fungi</taxon>
        <taxon>Fungi incertae sedis</taxon>
        <taxon>Mucoromycota</taxon>
        <taxon>Mucoromycotina</taxon>
        <taxon>Mucoromycetes</taxon>
        <taxon>Mucorales</taxon>
        <taxon>Mucorineae</taxon>
        <taxon>Mucoraceae</taxon>
        <taxon>Apophysomyces</taxon>
    </lineage>
</organism>